<reference evidence="2" key="1">
    <citation type="journal article" date="2020" name="Nat. Commun.">
        <title>Large-scale genome sequencing of mycorrhizal fungi provides insights into the early evolution of symbiotic traits.</title>
        <authorList>
            <person name="Miyauchi S."/>
            <person name="Kiss E."/>
            <person name="Kuo A."/>
            <person name="Drula E."/>
            <person name="Kohler A."/>
            <person name="Sanchez-Garcia M."/>
            <person name="Morin E."/>
            <person name="Andreopoulos B."/>
            <person name="Barry K.W."/>
            <person name="Bonito G."/>
            <person name="Buee M."/>
            <person name="Carver A."/>
            <person name="Chen C."/>
            <person name="Cichocki N."/>
            <person name="Clum A."/>
            <person name="Culley D."/>
            <person name="Crous P.W."/>
            <person name="Fauchery L."/>
            <person name="Girlanda M."/>
            <person name="Hayes R.D."/>
            <person name="Keri Z."/>
            <person name="LaButti K."/>
            <person name="Lipzen A."/>
            <person name="Lombard V."/>
            <person name="Magnuson J."/>
            <person name="Maillard F."/>
            <person name="Murat C."/>
            <person name="Nolan M."/>
            <person name="Ohm R.A."/>
            <person name="Pangilinan J."/>
            <person name="Pereira M.F."/>
            <person name="Perotto S."/>
            <person name="Peter M."/>
            <person name="Pfister S."/>
            <person name="Riley R."/>
            <person name="Sitrit Y."/>
            <person name="Stielow J.B."/>
            <person name="Szollosi G."/>
            <person name="Zifcakova L."/>
            <person name="Stursova M."/>
            <person name="Spatafora J.W."/>
            <person name="Tedersoo L."/>
            <person name="Vaario L.M."/>
            <person name="Yamada A."/>
            <person name="Yan M."/>
            <person name="Wang P."/>
            <person name="Xu J."/>
            <person name="Bruns T."/>
            <person name="Baldrian P."/>
            <person name="Vilgalys R."/>
            <person name="Dunand C."/>
            <person name="Henrissat B."/>
            <person name="Grigoriev I.V."/>
            <person name="Hibbett D."/>
            <person name="Nagy L.G."/>
            <person name="Martin F.M."/>
        </authorList>
    </citation>
    <scope>NUCLEOTIDE SEQUENCE</scope>
    <source>
        <strain evidence="2">UH-Tt-Lm1</strain>
    </source>
</reference>
<dbReference type="Proteomes" id="UP000736335">
    <property type="component" value="Unassembled WGS sequence"/>
</dbReference>
<gene>
    <name evidence="2" type="ORF">BJ322DRAFT_26423</name>
</gene>
<organism evidence="2 3">
    <name type="scientific">Thelephora terrestris</name>
    <dbReference type="NCBI Taxonomy" id="56493"/>
    <lineage>
        <taxon>Eukaryota</taxon>
        <taxon>Fungi</taxon>
        <taxon>Dikarya</taxon>
        <taxon>Basidiomycota</taxon>
        <taxon>Agaricomycotina</taxon>
        <taxon>Agaricomycetes</taxon>
        <taxon>Thelephorales</taxon>
        <taxon>Thelephoraceae</taxon>
        <taxon>Thelephora</taxon>
    </lineage>
</organism>
<reference evidence="2" key="2">
    <citation type="submission" date="2020-11" db="EMBL/GenBank/DDBJ databases">
        <authorList>
            <consortium name="DOE Joint Genome Institute"/>
            <person name="Kuo A."/>
            <person name="Miyauchi S."/>
            <person name="Kiss E."/>
            <person name="Drula E."/>
            <person name="Kohler A."/>
            <person name="Sanchez-Garcia M."/>
            <person name="Andreopoulos B."/>
            <person name="Barry K.W."/>
            <person name="Bonito G."/>
            <person name="Buee M."/>
            <person name="Carver A."/>
            <person name="Chen C."/>
            <person name="Cichocki N."/>
            <person name="Clum A."/>
            <person name="Culley D."/>
            <person name="Crous P.W."/>
            <person name="Fauchery L."/>
            <person name="Girlanda M."/>
            <person name="Hayes R."/>
            <person name="Keri Z."/>
            <person name="Labutti K."/>
            <person name="Lipzen A."/>
            <person name="Lombard V."/>
            <person name="Magnuson J."/>
            <person name="Maillard F."/>
            <person name="Morin E."/>
            <person name="Murat C."/>
            <person name="Nolan M."/>
            <person name="Ohm R."/>
            <person name="Pangilinan J."/>
            <person name="Pereira M."/>
            <person name="Perotto S."/>
            <person name="Peter M."/>
            <person name="Riley R."/>
            <person name="Sitrit Y."/>
            <person name="Stielow B."/>
            <person name="Szollosi G."/>
            <person name="Zifcakova L."/>
            <person name="Stursova M."/>
            <person name="Spatafora J.W."/>
            <person name="Tedersoo L."/>
            <person name="Vaario L.-M."/>
            <person name="Yamada A."/>
            <person name="Yan M."/>
            <person name="Wang P."/>
            <person name="Xu J."/>
            <person name="Bruns T."/>
            <person name="Baldrian P."/>
            <person name="Vilgalys R."/>
            <person name="Henrissat B."/>
            <person name="Grigoriev I.V."/>
            <person name="Hibbett D."/>
            <person name="Nagy L.G."/>
            <person name="Martin F.M."/>
        </authorList>
    </citation>
    <scope>NUCLEOTIDE SEQUENCE</scope>
    <source>
        <strain evidence="2">UH-Tt-Lm1</strain>
    </source>
</reference>
<comment type="similarity">
    <text evidence="1">Belongs to the LOR family.</text>
</comment>
<dbReference type="OrthoDB" id="97518at2759"/>
<dbReference type="AlphaFoldDB" id="A0A9P6LC07"/>
<keyword evidence="3" id="KW-1185">Reference proteome</keyword>
<accession>A0A9P6LC07</accession>
<proteinExistence type="inferred from homology"/>
<dbReference type="InterPro" id="IPR007612">
    <property type="entry name" value="LOR"/>
</dbReference>
<dbReference type="SUPFAM" id="SSF54518">
    <property type="entry name" value="Tubby C-terminal domain-like"/>
    <property type="match status" value="1"/>
</dbReference>
<dbReference type="InterPro" id="IPR025659">
    <property type="entry name" value="Tubby-like_C"/>
</dbReference>
<dbReference type="InterPro" id="IPR038595">
    <property type="entry name" value="LOR_sf"/>
</dbReference>
<name>A0A9P6LC07_9AGAM</name>
<sequence>MPIGLLKRFNTTSSQSSSESTLVCPGYPIELFPGYTNPEDFSVILSVLADDDAEVRTQRGELYMAMRGKRRKTLYDCYGFPIVNVRRKRNSLLGQYEVFDGEGSSELLLTISSQWSWGGSKMTVSMINWNKEHIQLTVKGNILDRHTKVFFDNVEVGRIDTRLPKKTNSICRESYTLSSAAYVDVVLMVVISLCLNDRYREG</sequence>
<comment type="caution">
    <text evidence="2">The sequence shown here is derived from an EMBL/GenBank/DDBJ whole genome shotgun (WGS) entry which is preliminary data.</text>
</comment>
<dbReference type="Gene3D" id="2.40.160.200">
    <property type="entry name" value="LURP1-related"/>
    <property type="match status" value="1"/>
</dbReference>
<dbReference type="EMBL" id="WIUZ02000001">
    <property type="protein sequence ID" value="KAF9792257.1"/>
    <property type="molecule type" value="Genomic_DNA"/>
</dbReference>
<evidence type="ECO:0000313" key="2">
    <source>
        <dbReference type="EMBL" id="KAF9792257.1"/>
    </source>
</evidence>
<protein>
    <submittedName>
        <fullName evidence="2">Tubby C-terminal-like domain-containing protein</fullName>
    </submittedName>
</protein>
<evidence type="ECO:0000256" key="1">
    <source>
        <dbReference type="ARBA" id="ARBA00005437"/>
    </source>
</evidence>
<evidence type="ECO:0000313" key="3">
    <source>
        <dbReference type="Proteomes" id="UP000736335"/>
    </source>
</evidence>
<dbReference type="Pfam" id="PF04525">
    <property type="entry name" value="LOR"/>
    <property type="match status" value="1"/>
</dbReference>